<comment type="caution">
    <text evidence="2">The sequence shown here is derived from an EMBL/GenBank/DDBJ whole genome shotgun (WGS) entry which is preliminary data.</text>
</comment>
<organism evidence="2 3">
    <name type="scientific">Neurospora intermedia</name>
    <dbReference type="NCBI Taxonomy" id="5142"/>
    <lineage>
        <taxon>Eukaryota</taxon>
        <taxon>Fungi</taxon>
        <taxon>Dikarya</taxon>
        <taxon>Ascomycota</taxon>
        <taxon>Pezizomycotina</taxon>
        <taxon>Sordariomycetes</taxon>
        <taxon>Sordariomycetidae</taxon>
        <taxon>Sordariales</taxon>
        <taxon>Sordariaceae</taxon>
        <taxon>Neurospora</taxon>
    </lineage>
</organism>
<evidence type="ECO:0000256" key="1">
    <source>
        <dbReference type="SAM" id="Phobius"/>
    </source>
</evidence>
<accession>A0ABR3D4S6</accession>
<sequence>MKAQNQGFGSSFRGVGVVWFILLVSLSLFRATWRWCLKGSVTIETRSTPGSSIINTRRIPSRRPTALRIDYKLARASL</sequence>
<feature type="transmembrane region" description="Helical" evidence="1">
    <location>
        <begin position="12"/>
        <end position="29"/>
    </location>
</feature>
<keyword evidence="3" id="KW-1185">Reference proteome</keyword>
<dbReference type="Proteomes" id="UP001451303">
    <property type="component" value="Unassembled WGS sequence"/>
</dbReference>
<evidence type="ECO:0008006" key="4">
    <source>
        <dbReference type="Google" id="ProtNLM"/>
    </source>
</evidence>
<keyword evidence="1" id="KW-0812">Transmembrane</keyword>
<proteinExistence type="predicted"/>
<dbReference type="EMBL" id="JAVLET010000009">
    <property type="protein sequence ID" value="KAL0467707.1"/>
    <property type="molecule type" value="Genomic_DNA"/>
</dbReference>
<keyword evidence="1" id="KW-1133">Transmembrane helix</keyword>
<name>A0ABR3D4S6_NEUIN</name>
<gene>
    <name evidence="2" type="ORF">QR685DRAFT_533141</name>
</gene>
<evidence type="ECO:0000313" key="3">
    <source>
        <dbReference type="Proteomes" id="UP001451303"/>
    </source>
</evidence>
<reference evidence="2 3" key="1">
    <citation type="submission" date="2023-09" db="EMBL/GenBank/DDBJ databases">
        <title>Multi-omics analysis of a traditional fermented food reveals byproduct-associated fungal strains for waste-to-food upcycling.</title>
        <authorList>
            <consortium name="Lawrence Berkeley National Laboratory"/>
            <person name="Rekdal V.M."/>
            <person name="Villalobos-Escobedo J.M."/>
            <person name="Rodriguez-Valeron N."/>
            <person name="Garcia M.O."/>
            <person name="Vasquez D.P."/>
            <person name="Damayanti I."/>
            <person name="Sorensen P.M."/>
            <person name="Baidoo E.E."/>
            <person name="De Carvalho A.C."/>
            <person name="Riley R."/>
            <person name="Lipzen A."/>
            <person name="He G."/>
            <person name="Yan M."/>
            <person name="Haridas S."/>
            <person name="Daum C."/>
            <person name="Yoshinaga Y."/>
            <person name="Ng V."/>
            <person name="Grigoriev I.V."/>
            <person name="Munk R."/>
            <person name="Nuraida L."/>
            <person name="Wijaya C.H."/>
            <person name="Morales P.-C."/>
            <person name="Keasling J.D."/>
        </authorList>
    </citation>
    <scope>NUCLEOTIDE SEQUENCE [LARGE SCALE GENOMIC DNA]</scope>
    <source>
        <strain evidence="2 3">FGSC 2613</strain>
    </source>
</reference>
<evidence type="ECO:0000313" key="2">
    <source>
        <dbReference type="EMBL" id="KAL0467707.1"/>
    </source>
</evidence>
<protein>
    <recommendedName>
        <fullName evidence="4">Secreted protein</fullName>
    </recommendedName>
</protein>
<keyword evidence="1" id="KW-0472">Membrane</keyword>